<evidence type="ECO:0008006" key="5">
    <source>
        <dbReference type="Google" id="ProtNLM"/>
    </source>
</evidence>
<dbReference type="EMBL" id="JAMXIB010000004">
    <property type="protein sequence ID" value="MCO5724427.1"/>
    <property type="molecule type" value="Genomic_DNA"/>
</dbReference>
<feature type="coiled-coil region" evidence="1">
    <location>
        <begin position="202"/>
        <end position="264"/>
    </location>
</feature>
<dbReference type="RefSeq" id="WP_252740806.1">
    <property type="nucleotide sequence ID" value="NZ_JAMXIB010000004.1"/>
</dbReference>
<feature type="transmembrane region" description="Helical" evidence="2">
    <location>
        <begin position="163"/>
        <end position="185"/>
    </location>
</feature>
<keyword evidence="2" id="KW-0812">Transmembrane</keyword>
<keyword evidence="2" id="KW-0472">Membrane</keyword>
<keyword evidence="4" id="KW-1185">Reference proteome</keyword>
<feature type="transmembrane region" description="Helical" evidence="2">
    <location>
        <begin position="346"/>
        <end position="368"/>
    </location>
</feature>
<sequence>MKKTGTYGSWDMAYWSRALLFAAFMALPLLLKAQEAPRVQSGVDTASIRIGEQIRWTVAVEVDTTAQVIFPEGQTFSPLETVEAFKTDTTRKMDRMLLQKTYALTQFDSGSYLLPTQRIEIDGRGFFTDSLLISVATVPVDTVNQKMYDIKPMMEVQAGIPGWLKWLLGILAVLLAAAGVAWYFLRKNRLSEQEAEALLPPFERAMRELKRLEQSRYLIQEEYKQYYTELTGIVRAYLEEEVHISALESTTAQLLEKLELLRDAGKLKLDEQTLVQFQKILETADLVKFARSRPELRAAEQDRLQVEQIVQKTREALPEPTEEELLQQEAYRKEWEARKKRKKIRIAAMAAGAVLLVALVASVAYFGVQNVKDSLFGTPSKSLLQGEWIASSYGYPPILLETPEVLVRREVPLPPEALEAISDLDAFAYDNPKAHLSISAISTTFNQADTPPDFEAAVDQALVGMERNGARNIITKQEEFTTVSGVKGVKVFGRGEFKQPGSGNYLKGKYTLLLFGGNGFLQQVFLSWEEGDSYAEEIVERILNTVEVKTVV</sequence>
<protein>
    <recommendedName>
        <fullName evidence="5">DUF4381 domain-containing protein</fullName>
    </recommendedName>
</protein>
<keyword evidence="2" id="KW-1133">Transmembrane helix</keyword>
<evidence type="ECO:0000313" key="3">
    <source>
        <dbReference type="EMBL" id="MCO5724427.1"/>
    </source>
</evidence>
<evidence type="ECO:0000256" key="2">
    <source>
        <dbReference type="SAM" id="Phobius"/>
    </source>
</evidence>
<keyword evidence="1" id="KW-0175">Coiled coil</keyword>
<evidence type="ECO:0000313" key="4">
    <source>
        <dbReference type="Proteomes" id="UP001206312"/>
    </source>
</evidence>
<dbReference type="Proteomes" id="UP001206312">
    <property type="component" value="Unassembled WGS sequence"/>
</dbReference>
<comment type="caution">
    <text evidence="3">The sequence shown here is derived from an EMBL/GenBank/DDBJ whole genome shotgun (WGS) entry which is preliminary data.</text>
</comment>
<proteinExistence type="predicted"/>
<organism evidence="3 4">
    <name type="scientific">Robiginitalea marina</name>
    <dbReference type="NCBI Taxonomy" id="2954105"/>
    <lineage>
        <taxon>Bacteria</taxon>
        <taxon>Pseudomonadati</taxon>
        <taxon>Bacteroidota</taxon>
        <taxon>Flavobacteriia</taxon>
        <taxon>Flavobacteriales</taxon>
        <taxon>Flavobacteriaceae</taxon>
        <taxon>Robiginitalea</taxon>
    </lineage>
</organism>
<name>A0ABT1AWP4_9FLAO</name>
<gene>
    <name evidence="3" type="ORF">NG653_06145</name>
</gene>
<accession>A0ABT1AWP4</accession>
<evidence type="ECO:0000256" key="1">
    <source>
        <dbReference type="SAM" id="Coils"/>
    </source>
</evidence>
<reference evidence="3 4" key="1">
    <citation type="submission" date="2022-06" db="EMBL/GenBank/DDBJ databases">
        <authorList>
            <person name="Xuan X."/>
        </authorList>
    </citation>
    <scope>NUCLEOTIDE SEQUENCE [LARGE SCALE GENOMIC DNA]</scope>
    <source>
        <strain evidence="3 4">2V75</strain>
    </source>
</reference>